<reference evidence="3" key="2">
    <citation type="submission" date="2021-04" db="EMBL/GenBank/DDBJ databases">
        <authorList>
            <person name="Gilroy R."/>
        </authorList>
    </citation>
    <scope>NUCLEOTIDE SEQUENCE</scope>
    <source>
        <strain evidence="3">CHK185-5351</strain>
    </source>
</reference>
<evidence type="ECO:0000259" key="1">
    <source>
        <dbReference type="Pfam" id="PF06202"/>
    </source>
</evidence>
<protein>
    <submittedName>
        <fullName evidence="3">Amylo-alpha-1,6-glucosidase</fullName>
    </submittedName>
</protein>
<dbReference type="GO" id="GO:0004134">
    <property type="term" value="F:4-alpha-glucanotransferase activity"/>
    <property type="evidence" value="ECO:0007669"/>
    <property type="project" value="InterPro"/>
</dbReference>
<evidence type="ECO:0000313" key="4">
    <source>
        <dbReference type="Proteomes" id="UP000823849"/>
    </source>
</evidence>
<dbReference type="GO" id="GO:0004135">
    <property type="term" value="F:amylo-alpha-1,6-glucosidase activity"/>
    <property type="evidence" value="ECO:0007669"/>
    <property type="project" value="InterPro"/>
</dbReference>
<dbReference type="PROSITE" id="PS51257">
    <property type="entry name" value="PROKAR_LIPOPROTEIN"/>
    <property type="match status" value="1"/>
</dbReference>
<dbReference type="InterPro" id="IPR010401">
    <property type="entry name" value="AGL/Gdb1"/>
</dbReference>
<dbReference type="InterPro" id="IPR032790">
    <property type="entry name" value="GDE_C"/>
</dbReference>
<proteinExistence type="predicted"/>
<dbReference type="InterPro" id="IPR024742">
    <property type="entry name" value="Glycogen_debranch_N"/>
</dbReference>
<accession>A0A9D2N9Y1</accession>
<dbReference type="Pfam" id="PF06202">
    <property type="entry name" value="GDE_C"/>
    <property type="match status" value="1"/>
</dbReference>
<dbReference type="SUPFAM" id="SSF48208">
    <property type="entry name" value="Six-hairpin glycosidases"/>
    <property type="match status" value="1"/>
</dbReference>
<dbReference type="Gene3D" id="1.50.10.10">
    <property type="match status" value="1"/>
</dbReference>
<dbReference type="AlphaFoldDB" id="A0A9D2N9Y1"/>
<evidence type="ECO:0000313" key="3">
    <source>
        <dbReference type="EMBL" id="HJC14799.1"/>
    </source>
</evidence>
<feature type="domain" description="Glycogen debranching enzyme bacterial and archaeal type N-terminal" evidence="2">
    <location>
        <begin position="20"/>
        <end position="223"/>
    </location>
</feature>
<evidence type="ECO:0000259" key="2">
    <source>
        <dbReference type="Pfam" id="PF12439"/>
    </source>
</evidence>
<dbReference type="PANTHER" id="PTHR10569:SF2">
    <property type="entry name" value="GLYCOGEN DEBRANCHING ENZYME"/>
    <property type="match status" value="1"/>
</dbReference>
<dbReference type="Proteomes" id="UP000823849">
    <property type="component" value="Unassembled WGS sequence"/>
</dbReference>
<comment type="caution">
    <text evidence="3">The sequence shown here is derived from an EMBL/GenBank/DDBJ whole genome shotgun (WGS) entry which is preliminary data.</text>
</comment>
<name>A0A9D2N9Y1_9FIRM</name>
<dbReference type="GO" id="GO:0005980">
    <property type="term" value="P:glycogen catabolic process"/>
    <property type="evidence" value="ECO:0007669"/>
    <property type="project" value="InterPro"/>
</dbReference>
<organism evidence="3 4">
    <name type="scientific">Candidatus Fusicatenibacter intestinigallinarum</name>
    <dbReference type="NCBI Taxonomy" id="2838598"/>
    <lineage>
        <taxon>Bacteria</taxon>
        <taxon>Bacillati</taxon>
        <taxon>Bacillota</taxon>
        <taxon>Clostridia</taxon>
        <taxon>Lachnospirales</taxon>
        <taxon>Lachnospiraceae</taxon>
        <taxon>Fusicatenibacter</taxon>
    </lineage>
</organism>
<feature type="domain" description="Glycogen debranching enzyme C-terminal" evidence="1">
    <location>
        <begin position="299"/>
        <end position="663"/>
    </location>
</feature>
<gene>
    <name evidence="3" type="ORF">H9705_03065</name>
</gene>
<dbReference type="EMBL" id="DWWU01000013">
    <property type="protein sequence ID" value="HJC14799.1"/>
    <property type="molecule type" value="Genomic_DNA"/>
</dbReference>
<reference evidence="3" key="1">
    <citation type="journal article" date="2021" name="PeerJ">
        <title>Extensive microbial diversity within the chicken gut microbiome revealed by metagenomics and culture.</title>
        <authorList>
            <person name="Gilroy R."/>
            <person name="Ravi A."/>
            <person name="Getino M."/>
            <person name="Pursley I."/>
            <person name="Horton D.L."/>
            <person name="Alikhan N.F."/>
            <person name="Baker D."/>
            <person name="Gharbi K."/>
            <person name="Hall N."/>
            <person name="Watson M."/>
            <person name="Adriaenssens E.M."/>
            <person name="Foster-Nyarko E."/>
            <person name="Jarju S."/>
            <person name="Secka A."/>
            <person name="Antonio M."/>
            <person name="Oren A."/>
            <person name="Chaudhuri R.R."/>
            <person name="La Ragione R."/>
            <person name="Hildebrand F."/>
            <person name="Pallen M.J."/>
        </authorList>
    </citation>
    <scope>NUCLEOTIDE SEQUENCE</scope>
    <source>
        <strain evidence="3">CHK185-5351</strain>
    </source>
</reference>
<dbReference type="InterPro" id="IPR012341">
    <property type="entry name" value="6hp_glycosidase-like_sf"/>
</dbReference>
<dbReference type="PANTHER" id="PTHR10569">
    <property type="entry name" value="GLYCOGEN DEBRANCHING ENZYME"/>
    <property type="match status" value="1"/>
</dbReference>
<sequence length="669" mass="75996">MKFIYGKNDFKTQERGEENCWLLTNGLGGFSSCTAVNSVTRNDHALLMASLKAPNVRWNLVHRLSERLTAEGMPGHWLSTQSLEGQEDEDGYRYLSEFSFEDYPRWRFHAGGVEVVRSVVMEPGANTVAVRYELDNQSGKDWKLEIIPRYQFVPKGQDLDPAQRFSVETGTESAVVSQHVRLYFESNAAESRIYPKGETCRYAYDVCDGRRENGRTIALHQFSALVPAGASRTVELVYSMKREVPGTEQSDARTAKGFPEQNVSSGRFDRIRDLLCRERRMLAETAGFSDPTARMLAKSAGQFISSRESTGADTILAGFPFFEDWGRDTMIAMAGCCISVRRYETAKSILRTFAAYEKDGLMPNLFPEGGKEPMYNTVDAALLFINSVWLYVQKSGDQAFVGEMWPVMERIVEHYRKGTDFGIHMDADGLIMAGEGLDQVTWMDVRVGEILPTPRHGKPVEINAYWYNALRIMEQFSGSMSSADGQDYVALAEQVKKSFSEQFWLEEEGYLKDVVSGTKSDRQIRCNQIWAVSMPFTMLTREQEEKVVQTVWEKLYTPYGLRTLAPEDEEFHPYYGGEQLERDLAYHQGTVWVFPLGAYYLAYLKVHDNSKEAKETVRRRLEVMESALREGCVGQLPEIYDGENPTVSRGCFAQAWSVGEILRVYEALE</sequence>
<dbReference type="InterPro" id="IPR008928">
    <property type="entry name" value="6-hairpin_glycosidase_sf"/>
</dbReference>
<dbReference type="Pfam" id="PF12439">
    <property type="entry name" value="GDE_N"/>
    <property type="match status" value="1"/>
</dbReference>